<dbReference type="EMBL" id="LSRX01001070">
    <property type="protein sequence ID" value="OLP84079.1"/>
    <property type="molecule type" value="Genomic_DNA"/>
</dbReference>
<dbReference type="OrthoDB" id="409850at2759"/>
<protein>
    <submittedName>
        <fullName evidence="1">Uncharacterized protein</fullName>
    </submittedName>
</protein>
<dbReference type="AlphaFoldDB" id="A0A1Q9CMB4"/>
<evidence type="ECO:0000313" key="1">
    <source>
        <dbReference type="EMBL" id="OLP84079.1"/>
    </source>
</evidence>
<proteinExistence type="predicted"/>
<accession>A0A1Q9CMB4</accession>
<name>A0A1Q9CMB4_SYMMI</name>
<gene>
    <name evidence="1" type="ORF">AK812_SmicGene35095</name>
</gene>
<reference evidence="1 2" key="1">
    <citation type="submission" date="2016-02" db="EMBL/GenBank/DDBJ databases">
        <title>Genome analysis of coral dinoflagellate symbionts highlights evolutionary adaptations to a symbiotic lifestyle.</title>
        <authorList>
            <person name="Aranda M."/>
            <person name="Li Y."/>
            <person name="Liew Y.J."/>
            <person name="Baumgarten S."/>
            <person name="Simakov O."/>
            <person name="Wilson M."/>
            <person name="Piel J."/>
            <person name="Ashoor H."/>
            <person name="Bougouffa S."/>
            <person name="Bajic V.B."/>
            <person name="Ryu T."/>
            <person name="Ravasi T."/>
            <person name="Bayer T."/>
            <person name="Micklem G."/>
            <person name="Kim H."/>
            <person name="Bhak J."/>
            <person name="Lajeunesse T.C."/>
            <person name="Voolstra C.R."/>
        </authorList>
    </citation>
    <scope>NUCLEOTIDE SEQUENCE [LARGE SCALE GENOMIC DNA]</scope>
    <source>
        <strain evidence="1 2">CCMP2467</strain>
    </source>
</reference>
<dbReference type="Proteomes" id="UP000186817">
    <property type="component" value="Unassembled WGS sequence"/>
</dbReference>
<keyword evidence="2" id="KW-1185">Reference proteome</keyword>
<dbReference type="OMA" id="VMKCDGR"/>
<comment type="caution">
    <text evidence="1">The sequence shown here is derived from an EMBL/GenBank/DDBJ whole genome shotgun (WGS) entry which is preliminary data.</text>
</comment>
<organism evidence="1 2">
    <name type="scientific">Symbiodinium microadriaticum</name>
    <name type="common">Dinoflagellate</name>
    <name type="synonym">Zooxanthella microadriatica</name>
    <dbReference type="NCBI Taxonomy" id="2951"/>
    <lineage>
        <taxon>Eukaryota</taxon>
        <taxon>Sar</taxon>
        <taxon>Alveolata</taxon>
        <taxon>Dinophyceae</taxon>
        <taxon>Suessiales</taxon>
        <taxon>Symbiodiniaceae</taxon>
        <taxon>Symbiodinium</taxon>
    </lineage>
</organism>
<evidence type="ECO:0000313" key="2">
    <source>
        <dbReference type="Proteomes" id="UP000186817"/>
    </source>
</evidence>
<sequence length="328" mass="35811">MKPRARSARPHCRHPSKCLGALFACLAVLPHGHQNLVGARSPLAISRWRSLLPRQSQASGESLWQEALQAERSRSELLLGKFEDLEGLGAADDAQDRRSSLKEELSGFLKEELPKTQASFEKLKGYNDELDEALQLLQNPRRKTSAPSFVPTSGRLAGDPVTIDILPPVRETDGPALVPGAAHVRVSLPLKDNSELMWGSDLTPLYEPTGARLMCFTAFLPLGIRLVEVQRPLDVPRIDADLVVVLSVDPKSEAETLGIQVGDIVRAVSFVGAGPEPGWLDKMLGAEAMPMQQVMKCDGRSAAEVTEALESNRENLDGRLVLLLERPL</sequence>